<evidence type="ECO:0000313" key="6">
    <source>
        <dbReference type="Proteomes" id="UP000490922"/>
    </source>
</evidence>
<dbReference type="InterPro" id="IPR000683">
    <property type="entry name" value="Gfo/Idh/MocA-like_OxRdtase_N"/>
</dbReference>
<evidence type="ECO:0000313" key="5">
    <source>
        <dbReference type="EMBL" id="KAB1155814.1"/>
    </source>
</evidence>
<feature type="domain" description="Gfo/Idh/MocA-like oxidoreductase N-terminal" evidence="3">
    <location>
        <begin position="4"/>
        <end position="123"/>
    </location>
</feature>
<sequence>MSKIRIGVMGCANIAKKSIIPAIKSLSEQFELVVVSSRDEDKANEFANLFECKAVVGYDNLLNEAIDAVYIPLPTGLHEEWITRALISGKHVYAEKSIANSFSSAQKMVNEAKNRNLTLMEGYMFQYHTQHQKVKQLIADDAIGEIRGFSGAFGFPPLDKNNFRYDEIIGGGALFDAAGYPLRALHFMMGSPFKVAASSLYLNPEMGTSIYGSAFLKNDNGIGAHIAFGFDNFYQCNYEIWGSKGKITVERAYTPSPDYKPIIILEKQGISETIIETPCNHFVGAMNEFYNVVTGKSNKKNHYEAILLQSKSLDEIKTFSTKF</sequence>
<dbReference type="Gene3D" id="3.40.50.720">
    <property type="entry name" value="NAD(P)-binding Rossmann-like Domain"/>
    <property type="match status" value="1"/>
</dbReference>
<dbReference type="OrthoDB" id="9815825at2"/>
<comment type="similarity">
    <text evidence="1">Belongs to the Gfo/Idh/MocA family.</text>
</comment>
<protein>
    <submittedName>
        <fullName evidence="5">Gfo/Idh/MocA family oxidoreductase</fullName>
    </submittedName>
</protein>
<reference evidence="5 6" key="1">
    <citation type="submission" date="2019-09" db="EMBL/GenBank/DDBJ databases">
        <title>Flavobacterium sp. nov., isolated from glacier ice.</title>
        <authorList>
            <person name="Liu Q."/>
        </authorList>
    </citation>
    <scope>NUCLEOTIDE SEQUENCE [LARGE SCALE GENOMIC DNA]</scope>
    <source>
        <strain evidence="5 6">NBRC 112527</strain>
    </source>
</reference>
<feature type="domain" description="GFO/IDH/MocA-like oxidoreductase" evidence="4">
    <location>
        <begin position="131"/>
        <end position="247"/>
    </location>
</feature>
<dbReference type="EMBL" id="WAEM01000004">
    <property type="protein sequence ID" value="KAB1155814.1"/>
    <property type="molecule type" value="Genomic_DNA"/>
</dbReference>
<keyword evidence="2" id="KW-0560">Oxidoreductase</keyword>
<proteinExistence type="inferred from homology"/>
<evidence type="ECO:0000259" key="4">
    <source>
        <dbReference type="Pfam" id="PF22725"/>
    </source>
</evidence>
<evidence type="ECO:0000256" key="1">
    <source>
        <dbReference type="ARBA" id="ARBA00010928"/>
    </source>
</evidence>
<dbReference type="SUPFAM" id="SSF51735">
    <property type="entry name" value="NAD(P)-binding Rossmann-fold domains"/>
    <property type="match status" value="1"/>
</dbReference>
<comment type="caution">
    <text evidence="5">The sequence shown here is derived from an EMBL/GenBank/DDBJ whole genome shotgun (WGS) entry which is preliminary data.</text>
</comment>
<accession>A0A7J5AE15</accession>
<dbReference type="GO" id="GO:0000166">
    <property type="term" value="F:nucleotide binding"/>
    <property type="evidence" value="ECO:0007669"/>
    <property type="project" value="InterPro"/>
</dbReference>
<dbReference type="Proteomes" id="UP000490922">
    <property type="component" value="Unassembled WGS sequence"/>
</dbReference>
<dbReference type="Pfam" id="PF01408">
    <property type="entry name" value="GFO_IDH_MocA"/>
    <property type="match status" value="1"/>
</dbReference>
<evidence type="ECO:0000259" key="3">
    <source>
        <dbReference type="Pfam" id="PF01408"/>
    </source>
</evidence>
<dbReference type="PANTHER" id="PTHR22604:SF105">
    <property type="entry name" value="TRANS-1,2-DIHYDROBENZENE-1,2-DIOL DEHYDROGENASE"/>
    <property type="match status" value="1"/>
</dbReference>
<name>A0A7J5AE15_9FLAO</name>
<dbReference type="InterPro" id="IPR050984">
    <property type="entry name" value="Gfo/Idh/MocA_domain"/>
</dbReference>
<dbReference type="SUPFAM" id="SSF55347">
    <property type="entry name" value="Glyceraldehyde-3-phosphate dehydrogenase-like, C-terminal domain"/>
    <property type="match status" value="1"/>
</dbReference>
<gene>
    <name evidence="5" type="ORF">F6464_09835</name>
</gene>
<dbReference type="InterPro" id="IPR036291">
    <property type="entry name" value="NAD(P)-bd_dom_sf"/>
</dbReference>
<dbReference type="Pfam" id="PF22725">
    <property type="entry name" value="GFO_IDH_MocA_C3"/>
    <property type="match status" value="1"/>
</dbReference>
<keyword evidence="6" id="KW-1185">Reference proteome</keyword>
<evidence type="ECO:0000256" key="2">
    <source>
        <dbReference type="ARBA" id="ARBA00023002"/>
    </source>
</evidence>
<dbReference type="Gene3D" id="3.30.360.10">
    <property type="entry name" value="Dihydrodipicolinate Reductase, domain 2"/>
    <property type="match status" value="1"/>
</dbReference>
<dbReference type="PANTHER" id="PTHR22604">
    <property type="entry name" value="OXIDOREDUCTASES"/>
    <property type="match status" value="1"/>
</dbReference>
<organism evidence="5 6">
    <name type="scientific">Flavobacterium luteum</name>
    <dbReference type="NCBI Taxonomy" id="2026654"/>
    <lineage>
        <taxon>Bacteria</taxon>
        <taxon>Pseudomonadati</taxon>
        <taxon>Bacteroidota</taxon>
        <taxon>Flavobacteriia</taxon>
        <taxon>Flavobacteriales</taxon>
        <taxon>Flavobacteriaceae</taxon>
        <taxon>Flavobacterium</taxon>
    </lineage>
</organism>
<dbReference type="AlphaFoldDB" id="A0A7J5AE15"/>
<dbReference type="InterPro" id="IPR055170">
    <property type="entry name" value="GFO_IDH_MocA-like_dom"/>
</dbReference>
<dbReference type="RefSeq" id="WP_151107633.1">
    <property type="nucleotide sequence ID" value="NZ_WAEM01000004.1"/>
</dbReference>
<dbReference type="GO" id="GO:0016491">
    <property type="term" value="F:oxidoreductase activity"/>
    <property type="evidence" value="ECO:0007669"/>
    <property type="project" value="UniProtKB-KW"/>
</dbReference>